<feature type="transmembrane region" description="Helical" evidence="1">
    <location>
        <begin position="29"/>
        <end position="50"/>
    </location>
</feature>
<accession>A0A0A9DSA3</accession>
<keyword evidence="1" id="KW-0812">Transmembrane</keyword>
<dbReference type="AlphaFoldDB" id="A0A0A9DSA3"/>
<feature type="transmembrane region" description="Helical" evidence="1">
    <location>
        <begin position="7"/>
        <end position="23"/>
    </location>
</feature>
<name>A0A0A9DSA3_ARUDO</name>
<reference evidence="2" key="1">
    <citation type="submission" date="2014-09" db="EMBL/GenBank/DDBJ databases">
        <authorList>
            <person name="Magalhaes I.L.F."/>
            <person name="Oliveira U."/>
            <person name="Santos F.R."/>
            <person name="Vidigal T.H.D.A."/>
            <person name="Brescovit A.D."/>
            <person name="Santos A.J."/>
        </authorList>
    </citation>
    <scope>NUCLEOTIDE SEQUENCE</scope>
    <source>
        <tissue evidence="2">Shoot tissue taken approximately 20 cm above the soil surface</tissue>
    </source>
</reference>
<reference evidence="2" key="2">
    <citation type="journal article" date="2015" name="Data Brief">
        <title>Shoot transcriptome of the giant reed, Arundo donax.</title>
        <authorList>
            <person name="Barrero R.A."/>
            <person name="Guerrero F.D."/>
            <person name="Moolhuijzen P."/>
            <person name="Goolsby J.A."/>
            <person name="Tidwell J."/>
            <person name="Bellgard S.E."/>
            <person name="Bellgard M.I."/>
        </authorList>
    </citation>
    <scope>NUCLEOTIDE SEQUENCE</scope>
    <source>
        <tissue evidence="2">Shoot tissue taken approximately 20 cm above the soil surface</tissue>
    </source>
</reference>
<proteinExistence type="predicted"/>
<evidence type="ECO:0000256" key="1">
    <source>
        <dbReference type="SAM" id="Phobius"/>
    </source>
</evidence>
<keyword evidence="1" id="KW-0472">Membrane</keyword>
<keyword evidence="1" id="KW-1133">Transmembrane helix</keyword>
<evidence type="ECO:0000313" key="2">
    <source>
        <dbReference type="EMBL" id="JAD90666.1"/>
    </source>
</evidence>
<dbReference type="EMBL" id="GBRH01207229">
    <property type="protein sequence ID" value="JAD90666.1"/>
    <property type="molecule type" value="Transcribed_RNA"/>
</dbReference>
<organism evidence="2">
    <name type="scientific">Arundo donax</name>
    <name type="common">Giant reed</name>
    <name type="synonym">Donax arundinaceus</name>
    <dbReference type="NCBI Taxonomy" id="35708"/>
    <lineage>
        <taxon>Eukaryota</taxon>
        <taxon>Viridiplantae</taxon>
        <taxon>Streptophyta</taxon>
        <taxon>Embryophyta</taxon>
        <taxon>Tracheophyta</taxon>
        <taxon>Spermatophyta</taxon>
        <taxon>Magnoliopsida</taxon>
        <taxon>Liliopsida</taxon>
        <taxon>Poales</taxon>
        <taxon>Poaceae</taxon>
        <taxon>PACMAD clade</taxon>
        <taxon>Arundinoideae</taxon>
        <taxon>Arundineae</taxon>
        <taxon>Arundo</taxon>
    </lineage>
</organism>
<protein>
    <submittedName>
        <fullName evidence="2">Uncharacterized protein</fullName>
    </submittedName>
</protein>
<sequence>MNLVIQPIFLSCLHLTAILWFAFEPATVLWSAIFFLSMVCDLYCLLNYLLNIYLVVHLKDAECSSHLKP</sequence>